<dbReference type="PANTHER" id="PTHR21198">
    <property type="entry name" value="GLUTAMATE RACEMASE"/>
    <property type="match status" value="1"/>
</dbReference>
<dbReference type="STRING" id="1802397.A3J43_03160"/>
<dbReference type="PANTHER" id="PTHR21198:SF3">
    <property type="entry name" value="GLUTAMATE RACEMASE"/>
    <property type="match status" value="1"/>
</dbReference>
<keyword evidence="1" id="KW-0413">Isomerase</keyword>
<accession>A0A1F7UN28</accession>
<protein>
    <submittedName>
        <fullName evidence="2">Uncharacterized protein</fullName>
    </submittedName>
</protein>
<sequence length="248" mass="27266">MSSLGVLSSGLGGLLFLRELEKRQQGVGFVYWGDTASCPWGSRSFEWASGRAQEGVKFLEGRNVDTIVIASGDSSVVIRSGGTKLRVPAVDMLESSVRAALAVSKKKRVGIIGPRLVIERAGMLGLEQQGAVVLKKAIPALAPLIIEGEEKRGEIRRLVRAHLQWFKSQNIDALILGSMYYIRVLDDIQAKMGKRVAVIHPAQALVASLMQQGEVRKGEQRFYLTDVTPRDVDMTKEWLGRAVRPERA</sequence>
<dbReference type="EMBL" id="MGEF01000016">
    <property type="protein sequence ID" value="OGL79164.1"/>
    <property type="molecule type" value="Genomic_DNA"/>
</dbReference>
<dbReference type="GO" id="GO:0047661">
    <property type="term" value="F:amino-acid racemase activity"/>
    <property type="evidence" value="ECO:0007669"/>
    <property type="project" value="InterPro"/>
</dbReference>
<name>A0A1F7UN28_9BACT</name>
<dbReference type="InterPro" id="IPR001920">
    <property type="entry name" value="Asp/Glu_race"/>
</dbReference>
<evidence type="ECO:0000256" key="1">
    <source>
        <dbReference type="ARBA" id="ARBA00023235"/>
    </source>
</evidence>
<comment type="caution">
    <text evidence="2">The sequence shown here is derived from an EMBL/GenBank/DDBJ whole genome shotgun (WGS) entry which is preliminary data.</text>
</comment>
<dbReference type="Pfam" id="PF01177">
    <property type="entry name" value="Asp_Glu_race"/>
    <property type="match status" value="1"/>
</dbReference>
<dbReference type="AlphaFoldDB" id="A0A1F7UN28"/>
<dbReference type="Proteomes" id="UP000176604">
    <property type="component" value="Unassembled WGS sequence"/>
</dbReference>
<reference evidence="2 3" key="1">
    <citation type="journal article" date="2016" name="Nat. Commun.">
        <title>Thousands of microbial genomes shed light on interconnected biogeochemical processes in an aquifer system.</title>
        <authorList>
            <person name="Anantharaman K."/>
            <person name="Brown C.T."/>
            <person name="Hug L.A."/>
            <person name="Sharon I."/>
            <person name="Castelle C.J."/>
            <person name="Probst A.J."/>
            <person name="Thomas B.C."/>
            <person name="Singh A."/>
            <person name="Wilkins M.J."/>
            <person name="Karaoz U."/>
            <person name="Brodie E.L."/>
            <person name="Williams K.H."/>
            <person name="Hubbard S.S."/>
            <person name="Banfield J.F."/>
        </authorList>
    </citation>
    <scope>NUCLEOTIDE SEQUENCE [LARGE SCALE GENOMIC DNA]</scope>
</reference>
<dbReference type="Gene3D" id="3.40.50.1860">
    <property type="match status" value="2"/>
</dbReference>
<evidence type="ECO:0000313" key="3">
    <source>
        <dbReference type="Proteomes" id="UP000176604"/>
    </source>
</evidence>
<proteinExistence type="predicted"/>
<evidence type="ECO:0000313" key="2">
    <source>
        <dbReference type="EMBL" id="OGL79164.1"/>
    </source>
</evidence>
<dbReference type="InterPro" id="IPR015942">
    <property type="entry name" value="Asp/Glu/hydantoin_racemase"/>
</dbReference>
<gene>
    <name evidence="2" type="ORF">A3J43_03160</name>
</gene>
<dbReference type="SUPFAM" id="SSF53681">
    <property type="entry name" value="Aspartate/glutamate racemase"/>
    <property type="match status" value="2"/>
</dbReference>
<organism evidence="2 3">
    <name type="scientific">Candidatus Uhrbacteria bacterium RIFCSPHIGHO2_12_FULL_54_23</name>
    <dbReference type="NCBI Taxonomy" id="1802397"/>
    <lineage>
        <taxon>Bacteria</taxon>
        <taxon>Candidatus Uhriibacteriota</taxon>
    </lineage>
</organism>